<proteinExistence type="predicted"/>
<evidence type="ECO:0000313" key="1">
    <source>
        <dbReference type="EMBL" id="VDP15836.1"/>
    </source>
</evidence>
<reference evidence="1 2" key="1">
    <citation type="submission" date="2018-11" db="EMBL/GenBank/DDBJ databases">
        <authorList>
            <consortium name="Pathogen Informatics"/>
        </authorList>
    </citation>
    <scope>NUCLEOTIDE SEQUENCE [LARGE SCALE GENOMIC DNA]</scope>
    <source>
        <strain evidence="1 2">Zambia</strain>
    </source>
</reference>
<sequence length="66" mass="7393">MKVKQRELQDKSNSLVDLAKCRPFHEDSRNSFLPIISCAYQQMQVKTTTVAAISGSVDLNIHKGKS</sequence>
<protein>
    <submittedName>
        <fullName evidence="1">Uncharacterized protein</fullName>
    </submittedName>
</protein>
<accession>A0A183MEG4</accession>
<organism evidence="1 2">
    <name type="scientific">Schistosoma margrebowiei</name>
    <dbReference type="NCBI Taxonomy" id="48269"/>
    <lineage>
        <taxon>Eukaryota</taxon>
        <taxon>Metazoa</taxon>
        <taxon>Spiralia</taxon>
        <taxon>Lophotrochozoa</taxon>
        <taxon>Platyhelminthes</taxon>
        <taxon>Trematoda</taxon>
        <taxon>Digenea</taxon>
        <taxon>Strigeidida</taxon>
        <taxon>Schistosomatoidea</taxon>
        <taxon>Schistosomatidae</taxon>
        <taxon>Schistosoma</taxon>
    </lineage>
</organism>
<name>A0A183MEG4_9TREM</name>
<gene>
    <name evidence="1" type="ORF">SMRZ_LOCUS14439</name>
</gene>
<evidence type="ECO:0000313" key="2">
    <source>
        <dbReference type="Proteomes" id="UP000277204"/>
    </source>
</evidence>
<dbReference type="Proteomes" id="UP000277204">
    <property type="component" value="Unassembled WGS sequence"/>
</dbReference>
<keyword evidence="2" id="KW-1185">Reference proteome</keyword>
<dbReference type="EMBL" id="UZAI01016780">
    <property type="protein sequence ID" value="VDP15836.1"/>
    <property type="molecule type" value="Genomic_DNA"/>
</dbReference>
<dbReference type="AlphaFoldDB" id="A0A183MEG4"/>